<evidence type="ECO:0000256" key="1">
    <source>
        <dbReference type="ARBA" id="ARBA00006620"/>
    </source>
</evidence>
<dbReference type="Proteomes" id="UP000183940">
    <property type="component" value="Unassembled WGS sequence"/>
</dbReference>
<evidence type="ECO:0008006" key="10">
    <source>
        <dbReference type="Google" id="ProtNLM"/>
    </source>
</evidence>
<keyword evidence="3" id="KW-0540">Nuclease</keyword>
<name>A0A1L9QL41_9CYAN</name>
<protein>
    <recommendedName>
        <fullName evidence="10">Addiction module toxin, HicA family</fullName>
    </recommendedName>
</protein>
<evidence type="ECO:0000313" key="8">
    <source>
        <dbReference type="EMBL" id="OJJ18425.1"/>
    </source>
</evidence>
<dbReference type="SUPFAM" id="SSF54786">
    <property type="entry name" value="YcfA/nrd intein domain"/>
    <property type="match status" value="1"/>
</dbReference>
<proteinExistence type="inferred from homology"/>
<keyword evidence="2" id="KW-1277">Toxin-antitoxin system</keyword>
<organism evidence="8 9">
    <name type="scientific">Roseofilum reptotaenium AO1-A</name>
    <dbReference type="NCBI Taxonomy" id="1925591"/>
    <lineage>
        <taxon>Bacteria</taxon>
        <taxon>Bacillati</taxon>
        <taxon>Cyanobacteriota</taxon>
        <taxon>Cyanophyceae</taxon>
        <taxon>Desertifilales</taxon>
        <taxon>Desertifilaceae</taxon>
        <taxon>Roseofilum</taxon>
    </lineage>
</organism>
<dbReference type="GO" id="GO:0003729">
    <property type="term" value="F:mRNA binding"/>
    <property type="evidence" value="ECO:0007669"/>
    <property type="project" value="InterPro"/>
</dbReference>
<gene>
    <name evidence="8" type="ORF">BI308_22285</name>
</gene>
<dbReference type="STRING" id="1925591.BI308_22285"/>
<keyword evidence="6" id="KW-0694">RNA-binding</keyword>
<dbReference type="AlphaFoldDB" id="A0A1L9QL41"/>
<dbReference type="GO" id="GO:0004519">
    <property type="term" value="F:endonuclease activity"/>
    <property type="evidence" value="ECO:0007669"/>
    <property type="project" value="UniProtKB-KW"/>
</dbReference>
<evidence type="ECO:0000256" key="2">
    <source>
        <dbReference type="ARBA" id="ARBA00022649"/>
    </source>
</evidence>
<keyword evidence="7" id="KW-0346">Stress response</keyword>
<evidence type="ECO:0000256" key="4">
    <source>
        <dbReference type="ARBA" id="ARBA00022759"/>
    </source>
</evidence>
<dbReference type="Gene3D" id="3.30.920.30">
    <property type="entry name" value="Hypothetical protein"/>
    <property type="match status" value="1"/>
</dbReference>
<sequence>MPRKIREYKAELIALGFVQRRGKGSHQNWKHPQLQLLITIAFRDGQDTPLYLEKLLKKAIQQLEAIEREETEE</sequence>
<dbReference type="GO" id="GO:0016787">
    <property type="term" value="F:hydrolase activity"/>
    <property type="evidence" value="ECO:0007669"/>
    <property type="project" value="UniProtKB-KW"/>
</dbReference>
<dbReference type="EMBL" id="MLAW01000055">
    <property type="protein sequence ID" value="OJJ18425.1"/>
    <property type="molecule type" value="Genomic_DNA"/>
</dbReference>
<dbReference type="InterPro" id="IPR038570">
    <property type="entry name" value="HicA_sf"/>
</dbReference>
<dbReference type="Pfam" id="PF07927">
    <property type="entry name" value="HicA_toxin"/>
    <property type="match status" value="1"/>
</dbReference>
<evidence type="ECO:0000256" key="3">
    <source>
        <dbReference type="ARBA" id="ARBA00022722"/>
    </source>
</evidence>
<dbReference type="InterPro" id="IPR012933">
    <property type="entry name" value="HicA_mRNA_interferase"/>
</dbReference>
<keyword evidence="9" id="KW-1185">Reference proteome</keyword>
<keyword evidence="4" id="KW-0255">Endonuclease</keyword>
<keyword evidence="5" id="KW-0378">Hydrolase</keyword>
<accession>A0A1L9QL41</accession>
<evidence type="ECO:0000256" key="6">
    <source>
        <dbReference type="ARBA" id="ARBA00022884"/>
    </source>
</evidence>
<evidence type="ECO:0000313" key="9">
    <source>
        <dbReference type="Proteomes" id="UP000183940"/>
    </source>
</evidence>
<comment type="similarity">
    <text evidence="1">Belongs to the HicA mRNA interferase family.</text>
</comment>
<evidence type="ECO:0000256" key="5">
    <source>
        <dbReference type="ARBA" id="ARBA00022801"/>
    </source>
</evidence>
<comment type="caution">
    <text evidence="8">The sequence shown here is derived from an EMBL/GenBank/DDBJ whole genome shotgun (WGS) entry which is preliminary data.</text>
</comment>
<reference evidence="8" key="1">
    <citation type="submission" date="2016-10" db="EMBL/GenBank/DDBJ databases">
        <title>CRISPR-Cas defence system in Roseofilum reptotaenium: evidence of a bacteriophage-cyanobacterium arms race in the coral black band disease.</title>
        <authorList>
            <person name="Buerger P."/>
            <person name="Wood-Charlson E.M."/>
            <person name="Weynberg K.D."/>
            <person name="Willis B."/>
            <person name="Van Oppen M.J."/>
        </authorList>
    </citation>
    <scope>NUCLEOTIDE SEQUENCE [LARGE SCALE GENOMIC DNA]</scope>
    <source>
        <strain evidence="8">AO1-A</strain>
    </source>
</reference>
<evidence type="ECO:0000256" key="7">
    <source>
        <dbReference type="ARBA" id="ARBA00023016"/>
    </source>
</evidence>